<reference evidence="1 2" key="1">
    <citation type="submission" date="2021-03" db="EMBL/GenBank/DDBJ databases">
        <title>Succinivibrio sp. nov. isolated from feces of cow.</title>
        <authorList>
            <person name="Choi J.-Y."/>
        </authorList>
    </citation>
    <scope>NUCLEOTIDE SEQUENCE [LARGE SCALE GENOMIC DNA]</scope>
    <source>
        <strain evidence="1 2">AGMB01872</strain>
    </source>
</reference>
<dbReference type="RefSeq" id="WP_219936331.1">
    <property type="nucleotide sequence ID" value="NZ_JAGFNY010000002.1"/>
</dbReference>
<name>A0ABS7DE82_9GAMM</name>
<organism evidence="1 2">
    <name type="scientific">Succinivibrio faecicola</name>
    <dbReference type="NCBI Taxonomy" id="2820300"/>
    <lineage>
        <taxon>Bacteria</taxon>
        <taxon>Pseudomonadati</taxon>
        <taxon>Pseudomonadota</taxon>
        <taxon>Gammaproteobacteria</taxon>
        <taxon>Aeromonadales</taxon>
        <taxon>Succinivibrionaceae</taxon>
        <taxon>Succinivibrio</taxon>
    </lineage>
</organism>
<sequence length="296" mass="34053">MEKIITHVSNIHLKKSLFKNAQFILFAGSGAMGCPGNVVVITYGGSIFQGNYCYDDIKYEKLLRAIPILNDLENGAFNNENDASNGWNLQYLGAGNVLLIRDDAYEEFKKLTEKVEYAEDYDQIWFDTAWSIIEKQNKGKHPIVTKTDEELELTKHFGRPMDEDGQRYKEKKEKDPVKVNRITITPKLIHENGTPGGTIRTNSGFFSDHRSYMAELWYSEETTCVTYYFPVDDPVTGIIPKDKKIIKKYLINEEKLRKHETHYLDVSVLKKENGIEIYSVTVAVACEDDRYCEAYL</sequence>
<keyword evidence="2" id="KW-1185">Reference proteome</keyword>
<comment type="caution">
    <text evidence="1">The sequence shown here is derived from an EMBL/GenBank/DDBJ whole genome shotgun (WGS) entry which is preliminary data.</text>
</comment>
<proteinExistence type="predicted"/>
<protein>
    <submittedName>
        <fullName evidence="1">Uncharacterized protein</fullName>
    </submittedName>
</protein>
<dbReference type="Proteomes" id="UP000731465">
    <property type="component" value="Unassembled WGS sequence"/>
</dbReference>
<gene>
    <name evidence="1" type="ORF">J5V48_01725</name>
</gene>
<evidence type="ECO:0000313" key="2">
    <source>
        <dbReference type="Proteomes" id="UP000731465"/>
    </source>
</evidence>
<dbReference type="EMBL" id="JAGFNY010000002">
    <property type="protein sequence ID" value="MBW7569608.1"/>
    <property type="molecule type" value="Genomic_DNA"/>
</dbReference>
<accession>A0ABS7DE82</accession>
<dbReference type="PROSITE" id="PS51257">
    <property type="entry name" value="PROKAR_LIPOPROTEIN"/>
    <property type="match status" value="1"/>
</dbReference>
<evidence type="ECO:0000313" key="1">
    <source>
        <dbReference type="EMBL" id="MBW7569608.1"/>
    </source>
</evidence>